<evidence type="ECO:0000256" key="3">
    <source>
        <dbReference type="ARBA" id="ARBA00022989"/>
    </source>
</evidence>
<dbReference type="InterPro" id="IPR009915">
    <property type="entry name" value="NnrU_dom"/>
</dbReference>
<evidence type="ECO:0000256" key="4">
    <source>
        <dbReference type="ARBA" id="ARBA00023136"/>
    </source>
</evidence>
<feature type="transmembrane region" description="Helical" evidence="5">
    <location>
        <begin position="155"/>
        <end position="178"/>
    </location>
</feature>
<dbReference type="EMBL" id="FMTP01000007">
    <property type="protein sequence ID" value="SCW92043.1"/>
    <property type="molecule type" value="Genomic_DNA"/>
</dbReference>
<reference evidence="8" key="1">
    <citation type="submission" date="2016-10" db="EMBL/GenBank/DDBJ databases">
        <authorList>
            <person name="Varghese N."/>
            <person name="Submissions S."/>
        </authorList>
    </citation>
    <scope>NUCLEOTIDE SEQUENCE [LARGE SCALE GENOMIC DNA]</scope>
    <source>
        <strain evidence="8">CGMCC 1.1761</strain>
    </source>
</reference>
<dbReference type="STRING" id="177413.SAMN05660859_3778"/>
<keyword evidence="8" id="KW-1185">Reference proteome</keyword>
<dbReference type="AlphaFoldDB" id="A0A1G4UEF4"/>
<evidence type="ECO:0000256" key="5">
    <source>
        <dbReference type="SAM" id="Phobius"/>
    </source>
</evidence>
<protein>
    <submittedName>
        <fullName evidence="7">Uncharacterized membrane protein</fullName>
    </submittedName>
</protein>
<proteinExistence type="predicted"/>
<organism evidence="7 8">
    <name type="scientific">Ancylobacter rudongensis</name>
    <dbReference type="NCBI Taxonomy" id="177413"/>
    <lineage>
        <taxon>Bacteria</taxon>
        <taxon>Pseudomonadati</taxon>
        <taxon>Pseudomonadota</taxon>
        <taxon>Alphaproteobacteria</taxon>
        <taxon>Hyphomicrobiales</taxon>
        <taxon>Xanthobacteraceae</taxon>
        <taxon>Ancylobacter</taxon>
    </lineage>
</organism>
<dbReference type="GO" id="GO:0016020">
    <property type="term" value="C:membrane"/>
    <property type="evidence" value="ECO:0007669"/>
    <property type="project" value="UniProtKB-SubCell"/>
</dbReference>
<sequence length="189" mass="20284">MILMLAGLALFVAIHIVAARRKMATAVTAQFGVTTYRIVHGVLAIIGVLMIAYGFGQWRAEGPAQLYNPPVGLRHLALLLMLFASIFAVAALVPSHIKARLKFPFLVAIKTWALAHLISNGDAATVTLAVVILAWAVVLRIMAKRRAAPLPVAPGNWWGDLVAVGGGLVLYAILSFWFHPYIVGVPVMG</sequence>
<evidence type="ECO:0000259" key="6">
    <source>
        <dbReference type="Pfam" id="PF07298"/>
    </source>
</evidence>
<feature type="domain" description="NnrU" evidence="6">
    <location>
        <begin position="4"/>
        <end position="186"/>
    </location>
</feature>
<feature type="transmembrane region" description="Helical" evidence="5">
    <location>
        <begin position="76"/>
        <end position="97"/>
    </location>
</feature>
<keyword evidence="3 5" id="KW-1133">Transmembrane helix</keyword>
<evidence type="ECO:0000313" key="8">
    <source>
        <dbReference type="Proteomes" id="UP000198889"/>
    </source>
</evidence>
<evidence type="ECO:0000256" key="1">
    <source>
        <dbReference type="ARBA" id="ARBA00004141"/>
    </source>
</evidence>
<name>A0A1G4UEF4_9HYPH</name>
<dbReference type="RefSeq" id="WP_091442815.1">
    <property type="nucleotide sequence ID" value="NZ_FMTP01000007.1"/>
</dbReference>
<dbReference type="Proteomes" id="UP000198889">
    <property type="component" value="Unassembled WGS sequence"/>
</dbReference>
<comment type="subcellular location">
    <subcellularLocation>
        <location evidence="1">Membrane</location>
        <topology evidence="1">Multi-pass membrane protein</topology>
    </subcellularLocation>
</comment>
<dbReference type="Pfam" id="PF07298">
    <property type="entry name" value="NnrU"/>
    <property type="match status" value="1"/>
</dbReference>
<evidence type="ECO:0000313" key="7">
    <source>
        <dbReference type="EMBL" id="SCW92043.1"/>
    </source>
</evidence>
<accession>A0A1G4UEF4</accession>
<evidence type="ECO:0000256" key="2">
    <source>
        <dbReference type="ARBA" id="ARBA00022692"/>
    </source>
</evidence>
<feature type="transmembrane region" description="Helical" evidence="5">
    <location>
        <begin position="123"/>
        <end position="143"/>
    </location>
</feature>
<keyword evidence="2 5" id="KW-0812">Transmembrane</keyword>
<gene>
    <name evidence="7" type="ORF">SAMN05660859_3778</name>
</gene>
<keyword evidence="4 5" id="KW-0472">Membrane</keyword>
<feature type="transmembrane region" description="Helical" evidence="5">
    <location>
        <begin position="35"/>
        <end position="55"/>
    </location>
</feature>